<dbReference type="Proteomes" id="UP000637061">
    <property type="component" value="Unassembled WGS sequence"/>
</dbReference>
<organism evidence="2 3">
    <name type="scientific">Pseudomonas putida</name>
    <name type="common">Arthrobacter siderocapsulatus</name>
    <dbReference type="NCBI Taxonomy" id="303"/>
    <lineage>
        <taxon>Bacteria</taxon>
        <taxon>Pseudomonadati</taxon>
        <taxon>Pseudomonadota</taxon>
        <taxon>Gammaproteobacteria</taxon>
        <taxon>Pseudomonadales</taxon>
        <taxon>Pseudomonadaceae</taxon>
        <taxon>Pseudomonas</taxon>
    </lineage>
</organism>
<comment type="caution">
    <text evidence="2">The sequence shown here is derived from an EMBL/GenBank/DDBJ whole genome shotgun (WGS) entry which is preliminary data.</text>
</comment>
<protein>
    <submittedName>
        <fullName evidence="2">Uncharacterized protein</fullName>
    </submittedName>
</protein>
<gene>
    <name evidence="2" type="ORF">JEU22_14570</name>
</gene>
<feature type="transmembrane region" description="Helical" evidence="1">
    <location>
        <begin position="6"/>
        <end position="25"/>
    </location>
</feature>
<name>A0A8I1EGC5_PSEPU</name>
<keyword evidence="1" id="KW-0472">Membrane</keyword>
<sequence>MPKKAAVVIFSTLLVIAIVAFGIFVKEDFNEKKEAHNRTVESCVFSEKDKQEWIKLGSPGGYEAWRNWMLIDNFCRNYRQRW</sequence>
<dbReference type="RefSeq" id="WP_198747539.1">
    <property type="nucleotide sequence ID" value="NZ_JAEHTE010000015.1"/>
</dbReference>
<proteinExistence type="predicted"/>
<evidence type="ECO:0000313" key="2">
    <source>
        <dbReference type="EMBL" id="MBI6885136.1"/>
    </source>
</evidence>
<dbReference type="AlphaFoldDB" id="A0A8I1EGC5"/>
<accession>A0A8I1EGC5</accession>
<reference evidence="2" key="1">
    <citation type="submission" date="2020-12" db="EMBL/GenBank/DDBJ databases">
        <title>Enhanced detection system for hospital associated transmission using whole genome sequencing surveillance.</title>
        <authorList>
            <person name="Harrison L.H."/>
            <person name="Van Tyne D."/>
            <person name="Marsh J.W."/>
            <person name="Griffith M.P."/>
            <person name="Snyder D.J."/>
            <person name="Cooper V.S."/>
            <person name="Mustapha M."/>
        </authorList>
    </citation>
    <scope>NUCLEOTIDE SEQUENCE</scope>
    <source>
        <strain evidence="2">PSB00042</strain>
    </source>
</reference>
<keyword evidence="1" id="KW-1133">Transmembrane helix</keyword>
<evidence type="ECO:0000256" key="1">
    <source>
        <dbReference type="SAM" id="Phobius"/>
    </source>
</evidence>
<evidence type="ECO:0000313" key="3">
    <source>
        <dbReference type="Proteomes" id="UP000637061"/>
    </source>
</evidence>
<dbReference type="EMBL" id="JAEHTE010000015">
    <property type="protein sequence ID" value="MBI6885136.1"/>
    <property type="molecule type" value="Genomic_DNA"/>
</dbReference>
<keyword evidence="1" id="KW-0812">Transmembrane</keyword>